<dbReference type="EMBL" id="JAKWFO010000006">
    <property type="protein sequence ID" value="KAI9634618.1"/>
    <property type="molecule type" value="Genomic_DNA"/>
</dbReference>
<dbReference type="PANTHER" id="PTHR46471:SF2">
    <property type="entry name" value="CHITIN DEACETYLASE-RELATED"/>
    <property type="match status" value="1"/>
</dbReference>
<comment type="cofactor">
    <cofactor evidence="1">
        <name>Co(2+)</name>
        <dbReference type="ChEBI" id="CHEBI:48828"/>
    </cofactor>
</comment>
<keyword evidence="10" id="KW-0119">Carbohydrate metabolism</keyword>
<dbReference type="InterPro" id="IPR002509">
    <property type="entry name" value="NODB_dom"/>
</dbReference>
<keyword evidence="6 13" id="KW-0732">Signal</keyword>
<gene>
    <name evidence="15" type="ORF">MKK02DRAFT_27800</name>
</gene>
<keyword evidence="4" id="KW-0336">GPI-anchor</keyword>
<dbReference type="AlphaFoldDB" id="A0AA38LTE4"/>
<evidence type="ECO:0000256" key="6">
    <source>
        <dbReference type="ARBA" id="ARBA00022729"/>
    </source>
</evidence>
<keyword evidence="3" id="KW-1003">Cell membrane</keyword>
<dbReference type="InterPro" id="IPR011330">
    <property type="entry name" value="Glyco_hydro/deAcase_b/a-brl"/>
</dbReference>
<accession>A0AA38LTE4</accession>
<proteinExistence type="predicted"/>
<evidence type="ECO:0000256" key="7">
    <source>
        <dbReference type="ARBA" id="ARBA00022801"/>
    </source>
</evidence>
<dbReference type="PROSITE" id="PS51677">
    <property type="entry name" value="NODB"/>
    <property type="match status" value="1"/>
</dbReference>
<keyword evidence="12" id="KW-0961">Cell wall biogenesis/degradation</keyword>
<keyword evidence="9" id="KW-0325">Glycoprotein</keyword>
<comment type="caution">
    <text evidence="15">The sequence shown here is derived from an EMBL/GenBank/DDBJ whole genome shotgun (WGS) entry which is preliminary data.</text>
</comment>
<dbReference type="SUPFAM" id="SSF88713">
    <property type="entry name" value="Glycoside hydrolase/deacetylase"/>
    <property type="match status" value="1"/>
</dbReference>
<dbReference type="GeneID" id="77726606"/>
<dbReference type="PANTHER" id="PTHR46471">
    <property type="entry name" value="CHITIN DEACETYLASE"/>
    <property type="match status" value="1"/>
</dbReference>
<keyword evidence="16" id="KW-1185">Reference proteome</keyword>
<dbReference type="Proteomes" id="UP001164286">
    <property type="component" value="Unassembled WGS sequence"/>
</dbReference>
<dbReference type="RefSeq" id="XP_052944395.1">
    <property type="nucleotide sequence ID" value="XM_053087401.1"/>
</dbReference>
<dbReference type="Gene3D" id="3.20.20.370">
    <property type="entry name" value="Glycoside hydrolase/deacetylase"/>
    <property type="match status" value="1"/>
</dbReference>
<evidence type="ECO:0000256" key="5">
    <source>
        <dbReference type="ARBA" id="ARBA00022723"/>
    </source>
</evidence>
<sequence>MLALTALALVPLLAFAAPTERQNGLTVVNNCYNSGQVALTFDDGPNNREGDIANALNSVGAKGTFFFNGNNYGCIYDHAQTLRDLNAQGHTLGSHTWSHPDLTKLEEWQIHQELEKVETAFIKILGLKPRYFRPPYGSYNDRVLNVLAQRGYKKAFIWSDVTGDALGDSLDKQKSVLNDVANQYPAPKMVLSHSVIDSAVDATWYGVSRLRDAGYQMVAVDTCLGNSGEWPYEYVGQPEQPNDSWRC</sequence>
<name>A0AA38LTE4_9TREE</name>
<feature type="signal peptide" evidence="13">
    <location>
        <begin position="1"/>
        <end position="16"/>
    </location>
</feature>
<keyword evidence="8" id="KW-0472">Membrane</keyword>
<evidence type="ECO:0000256" key="2">
    <source>
        <dbReference type="ARBA" id="ARBA00004609"/>
    </source>
</evidence>
<evidence type="ECO:0000256" key="4">
    <source>
        <dbReference type="ARBA" id="ARBA00022622"/>
    </source>
</evidence>
<evidence type="ECO:0000259" key="14">
    <source>
        <dbReference type="PROSITE" id="PS51677"/>
    </source>
</evidence>
<evidence type="ECO:0000313" key="16">
    <source>
        <dbReference type="Proteomes" id="UP001164286"/>
    </source>
</evidence>
<dbReference type="GO" id="GO:0046872">
    <property type="term" value="F:metal ion binding"/>
    <property type="evidence" value="ECO:0007669"/>
    <property type="project" value="UniProtKB-KW"/>
</dbReference>
<reference evidence="15" key="1">
    <citation type="journal article" date="2022" name="G3 (Bethesda)">
        <title>High quality genome of the basidiomycete yeast Dioszegia hungarica PDD-24b-2 isolated from cloud water.</title>
        <authorList>
            <person name="Jarrige D."/>
            <person name="Haridas S."/>
            <person name="Bleykasten-Grosshans C."/>
            <person name="Joly M."/>
            <person name="Nadalig T."/>
            <person name="Sancelme M."/>
            <person name="Vuilleumier S."/>
            <person name="Grigoriev I.V."/>
            <person name="Amato P."/>
            <person name="Bringel F."/>
        </authorList>
    </citation>
    <scope>NUCLEOTIDE SEQUENCE</scope>
    <source>
        <strain evidence="15">PDD-24b-2</strain>
    </source>
</reference>
<feature type="chain" id="PRO_5041441586" evidence="13">
    <location>
        <begin position="17"/>
        <end position="247"/>
    </location>
</feature>
<evidence type="ECO:0000256" key="3">
    <source>
        <dbReference type="ARBA" id="ARBA00022475"/>
    </source>
</evidence>
<evidence type="ECO:0000256" key="10">
    <source>
        <dbReference type="ARBA" id="ARBA00023277"/>
    </source>
</evidence>
<evidence type="ECO:0000256" key="11">
    <source>
        <dbReference type="ARBA" id="ARBA00023288"/>
    </source>
</evidence>
<keyword evidence="7" id="KW-0378">Hydrolase</keyword>
<dbReference type="Pfam" id="PF01522">
    <property type="entry name" value="Polysacc_deac_1"/>
    <property type="match status" value="1"/>
</dbReference>
<evidence type="ECO:0000256" key="12">
    <source>
        <dbReference type="ARBA" id="ARBA00023316"/>
    </source>
</evidence>
<keyword evidence="5" id="KW-0479">Metal-binding</keyword>
<evidence type="ECO:0000256" key="8">
    <source>
        <dbReference type="ARBA" id="ARBA00023136"/>
    </source>
</evidence>
<dbReference type="GO" id="GO:0016810">
    <property type="term" value="F:hydrolase activity, acting on carbon-nitrogen (but not peptide) bonds"/>
    <property type="evidence" value="ECO:0007669"/>
    <property type="project" value="InterPro"/>
</dbReference>
<evidence type="ECO:0000256" key="1">
    <source>
        <dbReference type="ARBA" id="ARBA00001941"/>
    </source>
</evidence>
<dbReference type="GO" id="GO:0005975">
    <property type="term" value="P:carbohydrate metabolic process"/>
    <property type="evidence" value="ECO:0007669"/>
    <property type="project" value="InterPro"/>
</dbReference>
<dbReference type="GO" id="GO:0005886">
    <property type="term" value="C:plasma membrane"/>
    <property type="evidence" value="ECO:0007669"/>
    <property type="project" value="UniProtKB-SubCell"/>
</dbReference>
<keyword evidence="11" id="KW-0449">Lipoprotein</keyword>
<evidence type="ECO:0000256" key="9">
    <source>
        <dbReference type="ARBA" id="ARBA00023180"/>
    </source>
</evidence>
<protein>
    <submittedName>
        <fullName evidence="15">Carbohydrate deacetylase</fullName>
    </submittedName>
</protein>
<organism evidence="15 16">
    <name type="scientific">Dioszegia hungarica</name>
    <dbReference type="NCBI Taxonomy" id="4972"/>
    <lineage>
        <taxon>Eukaryota</taxon>
        <taxon>Fungi</taxon>
        <taxon>Dikarya</taxon>
        <taxon>Basidiomycota</taxon>
        <taxon>Agaricomycotina</taxon>
        <taxon>Tremellomycetes</taxon>
        <taxon>Tremellales</taxon>
        <taxon>Bulleribasidiaceae</taxon>
        <taxon>Dioszegia</taxon>
    </lineage>
</organism>
<feature type="domain" description="NodB homology" evidence="14">
    <location>
        <begin position="35"/>
        <end position="218"/>
    </location>
</feature>
<dbReference type="GO" id="GO:0098552">
    <property type="term" value="C:side of membrane"/>
    <property type="evidence" value="ECO:0007669"/>
    <property type="project" value="UniProtKB-KW"/>
</dbReference>
<dbReference type="GO" id="GO:0071555">
    <property type="term" value="P:cell wall organization"/>
    <property type="evidence" value="ECO:0007669"/>
    <property type="project" value="UniProtKB-KW"/>
</dbReference>
<evidence type="ECO:0000256" key="13">
    <source>
        <dbReference type="SAM" id="SignalP"/>
    </source>
</evidence>
<comment type="subcellular location">
    <subcellularLocation>
        <location evidence="2">Cell membrane</location>
        <topology evidence="2">Lipid-anchor</topology>
        <topology evidence="2">GPI-anchor</topology>
    </subcellularLocation>
</comment>
<evidence type="ECO:0000313" key="15">
    <source>
        <dbReference type="EMBL" id="KAI9634618.1"/>
    </source>
</evidence>